<comment type="caution">
    <text evidence="1">The sequence shown here is derived from an EMBL/GenBank/DDBJ whole genome shotgun (WGS) entry which is preliminary data.</text>
</comment>
<evidence type="ECO:0008006" key="3">
    <source>
        <dbReference type="Google" id="ProtNLM"/>
    </source>
</evidence>
<name>A0ABW7JV83_9NOCA</name>
<dbReference type="EMBL" id="JBIMSO010000139">
    <property type="protein sequence ID" value="MFH5211916.1"/>
    <property type="molecule type" value="Genomic_DNA"/>
</dbReference>
<reference evidence="1 2" key="1">
    <citation type="submission" date="2024-10" db="EMBL/GenBank/DDBJ databases">
        <authorList>
            <person name="Riesco R."/>
        </authorList>
    </citation>
    <scope>NUCLEOTIDE SEQUENCE [LARGE SCALE GENOMIC DNA]</scope>
    <source>
        <strain evidence="1 2">NCIMB 15449</strain>
    </source>
</reference>
<accession>A0ABW7JV83</accession>
<dbReference type="RefSeq" id="WP_395118796.1">
    <property type="nucleotide sequence ID" value="NZ_JBIMSO010000139.1"/>
</dbReference>
<dbReference type="Proteomes" id="UP001609175">
    <property type="component" value="Unassembled WGS sequence"/>
</dbReference>
<protein>
    <recommendedName>
        <fullName evidence="3">DUF222 domain-containing protein</fullName>
    </recommendedName>
</protein>
<sequence>MPRDPDRYTAGRLDTDLRRIVRRLIDHAPRPVDERPSADPDLAALDALASIAAAVDAMIDRHIVSARRRERLRRDWTIEPVRPVPWAQIGEALGLTGQAVGKRARKQRLPVTPLTPERLAGLIEEGRRLTGAADGTDSP</sequence>
<proteinExistence type="predicted"/>
<gene>
    <name evidence="1" type="ORF">ACHIPZ_27485</name>
</gene>
<organism evidence="1 2">
    <name type="scientific">Antrihabitans spumae</name>
    <dbReference type="NCBI Taxonomy" id="3373370"/>
    <lineage>
        <taxon>Bacteria</taxon>
        <taxon>Bacillati</taxon>
        <taxon>Actinomycetota</taxon>
        <taxon>Actinomycetes</taxon>
        <taxon>Mycobacteriales</taxon>
        <taxon>Nocardiaceae</taxon>
        <taxon>Antrihabitans</taxon>
    </lineage>
</organism>
<evidence type="ECO:0000313" key="1">
    <source>
        <dbReference type="EMBL" id="MFH5211916.1"/>
    </source>
</evidence>
<evidence type="ECO:0000313" key="2">
    <source>
        <dbReference type="Proteomes" id="UP001609175"/>
    </source>
</evidence>